<dbReference type="OrthoDB" id="5035669at2759"/>
<reference evidence="1" key="2">
    <citation type="submission" date="2020-05" db="EMBL/GenBank/DDBJ databases">
        <authorList>
            <person name="Kim H.-S."/>
            <person name="Proctor R.H."/>
            <person name="Brown D.W."/>
        </authorList>
    </citation>
    <scope>NUCLEOTIDE SEQUENCE</scope>
    <source>
        <strain evidence="1">NRRL 45417</strain>
    </source>
</reference>
<reference evidence="1" key="1">
    <citation type="journal article" date="2020" name="BMC Genomics">
        <title>Correction to: Identification and distribution of gene clusters required for synthesis of sphingolipid metabolism inhibitors in diverse species of the filamentous fungus Fusarium.</title>
        <authorList>
            <person name="Kim H.S."/>
            <person name="Lohmar J.M."/>
            <person name="Busman M."/>
            <person name="Brown D.W."/>
            <person name="Naumann T.A."/>
            <person name="Divon H.H."/>
            <person name="Lysoe E."/>
            <person name="Uhlig S."/>
            <person name="Proctor R.H."/>
        </authorList>
    </citation>
    <scope>NUCLEOTIDE SEQUENCE</scope>
    <source>
        <strain evidence="1">NRRL 45417</strain>
    </source>
</reference>
<comment type="caution">
    <text evidence="1">The sequence shown here is derived from an EMBL/GenBank/DDBJ whole genome shotgun (WGS) entry which is preliminary data.</text>
</comment>
<dbReference type="AlphaFoldDB" id="A0A8H4X1K5"/>
<protein>
    <submittedName>
        <fullName evidence="1">Uncharacterized protein</fullName>
    </submittedName>
</protein>
<organism evidence="1 2">
    <name type="scientific">Fusarium gaditjirri</name>
    <dbReference type="NCBI Taxonomy" id="282569"/>
    <lineage>
        <taxon>Eukaryota</taxon>
        <taxon>Fungi</taxon>
        <taxon>Dikarya</taxon>
        <taxon>Ascomycota</taxon>
        <taxon>Pezizomycotina</taxon>
        <taxon>Sordariomycetes</taxon>
        <taxon>Hypocreomycetidae</taxon>
        <taxon>Hypocreales</taxon>
        <taxon>Nectriaceae</taxon>
        <taxon>Fusarium</taxon>
        <taxon>Fusarium nisikadoi species complex</taxon>
    </lineage>
</organism>
<sequence>MPEHAALDPTILKEFIASSFPQEEDEDAERARFAHIQLPLYRDPETLWIKAVAQAFSGAFDGLKSKLMFVTAENELQMEPVDLPSMELSVDAEKISFQQLLTYLRDSFNWVTPRRMHNWKLGTWDQGILPRDAIIIFHMDPSLQADCALALAGIIQWSFDMAGWPVSDIRILTMSTSDQLHYPSQLIQIQRPGSIIPFRDLSYGSARPPATEVSTSVDTGSIVRDICQVVAKYPKSSHLIISFEETCVIEDKLLKALATTKEAGAVEVVTVSDKVDTLSKYVRPARADNVVLLQIAGDIPILPPVFRGYDNVHVIVSDRLDGRQGWHHKSRQVVDFCRHASSQQRWAQLWWLEQPAEQRWLYSVRLSVEEFLVQRFSHRHRIEDDQLGAFIAGVYDAKEWGIDCARTIRCFLGIGARVREMKRRLEAQRVLSNNKFSLPNLEAKVFRSILPVVGYDYRLALFVAADCDPTVRLLKLQLTALLIVGIEKTIIIENDIFFELVSESTELFELWIEYCIRPMRSMAKQGSLWLALGLWRTYVLLETSRMSGNRIHQLEALGQIFSGHLNCSSTQSSLAGRLLKQLRDTLQDQNIPVSGVTVLEEMETTLNEHQRSRLQSHLFRAYMHQLTASCSHQGRLVEVEFATMTEVKLITGPRQLASFIPKVALKQGEGGNCMFGINHGLQIIGGSLCARNWVWIPQRIVAEWLAETTPESDLYELLSVNCMEVDRTVDEYVE</sequence>
<evidence type="ECO:0000313" key="1">
    <source>
        <dbReference type="EMBL" id="KAF4958517.1"/>
    </source>
</evidence>
<dbReference type="EMBL" id="JABFAI010000050">
    <property type="protein sequence ID" value="KAF4958517.1"/>
    <property type="molecule type" value="Genomic_DNA"/>
</dbReference>
<dbReference type="Proteomes" id="UP000604273">
    <property type="component" value="Unassembled WGS sequence"/>
</dbReference>
<gene>
    <name evidence="1" type="ORF">FGADI_2317</name>
</gene>
<evidence type="ECO:0000313" key="2">
    <source>
        <dbReference type="Proteomes" id="UP000604273"/>
    </source>
</evidence>
<name>A0A8H4X1K5_9HYPO</name>
<proteinExistence type="predicted"/>
<keyword evidence="2" id="KW-1185">Reference proteome</keyword>
<accession>A0A8H4X1K5</accession>